<reference evidence="1 2" key="1">
    <citation type="journal article" date="2021" name="bioRxiv">
        <title>Chromosome-scale and haplotype-resolved genome assembly of a tetraploid potato cultivar.</title>
        <authorList>
            <person name="Sun H."/>
            <person name="Jiao W.-B."/>
            <person name="Krause K."/>
            <person name="Campoy J.A."/>
            <person name="Goel M."/>
            <person name="Folz-Donahue K."/>
            <person name="Kukat C."/>
            <person name="Huettel B."/>
            <person name="Schneeberger K."/>
        </authorList>
    </citation>
    <scope>NUCLEOTIDE SEQUENCE [LARGE SCALE GENOMIC DNA]</scope>
    <source>
        <strain evidence="1">SolTubOtavaFocal</strain>
        <tissue evidence="1">Leaves</tissue>
    </source>
</reference>
<comment type="caution">
    <text evidence="1">The sequence shown here is derived from an EMBL/GenBank/DDBJ whole genome shotgun (WGS) entry which is preliminary data.</text>
</comment>
<evidence type="ECO:0000313" key="2">
    <source>
        <dbReference type="Proteomes" id="UP000826656"/>
    </source>
</evidence>
<dbReference type="EMBL" id="JAIVGD010000003">
    <property type="protein sequence ID" value="KAH0776945.1"/>
    <property type="molecule type" value="Genomic_DNA"/>
</dbReference>
<name>A0ABQ7W8N6_SOLTU</name>
<sequence length="62" mass="7506">MPVNGMLCMPLRGREGPYMDLEKCQEECLVRRQHRMEEILMNKEACRLRKEVPDRKREETNQ</sequence>
<organism evidence="1 2">
    <name type="scientific">Solanum tuberosum</name>
    <name type="common">Potato</name>
    <dbReference type="NCBI Taxonomy" id="4113"/>
    <lineage>
        <taxon>Eukaryota</taxon>
        <taxon>Viridiplantae</taxon>
        <taxon>Streptophyta</taxon>
        <taxon>Embryophyta</taxon>
        <taxon>Tracheophyta</taxon>
        <taxon>Spermatophyta</taxon>
        <taxon>Magnoliopsida</taxon>
        <taxon>eudicotyledons</taxon>
        <taxon>Gunneridae</taxon>
        <taxon>Pentapetalae</taxon>
        <taxon>asterids</taxon>
        <taxon>lamiids</taxon>
        <taxon>Solanales</taxon>
        <taxon>Solanaceae</taxon>
        <taxon>Solanoideae</taxon>
        <taxon>Solaneae</taxon>
        <taxon>Solanum</taxon>
    </lineage>
</organism>
<gene>
    <name evidence="1" type="ORF">KY290_008356</name>
</gene>
<evidence type="ECO:0000313" key="1">
    <source>
        <dbReference type="EMBL" id="KAH0776945.1"/>
    </source>
</evidence>
<keyword evidence="2" id="KW-1185">Reference proteome</keyword>
<proteinExistence type="predicted"/>
<protein>
    <submittedName>
        <fullName evidence="1">Uncharacterized protein</fullName>
    </submittedName>
</protein>
<dbReference type="Proteomes" id="UP000826656">
    <property type="component" value="Unassembled WGS sequence"/>
</dbReference>
<accession>A0ABQ7W8N6</accession>